<keyword evidence="2" id="KW-1185">Reference proteome</keyword>
<proteinExistence type="predicted"/>
<sequence>MTKKNLHTFHIPVMGLAYTIDSPIRVAQYGISSVIALADDDLIEKMRNFYSTKFNFPYEEISQKFHDYRAERITSYLNLVDKIVKEKFENFKTELAESKTALDNFMSMLPNTSDIKKGFQNLLDDGISFKENIQNYIETHLFPGEIDVNIMTKLDKDNFIKNEQLPIEFNDAHAALRGFANSNLESSVVLSAGMNPRLFGYFENFKDFFPNENNELKKKIVLKVSDFRSAMIQGNFLAKKGLWVSEYRIESGLNCGGHAFATDGLLLGAILEEFKQKKEQLVQSAHDLMIKALQAKNQHFPENPLELKITVQGGVGTSQEHEFLLDEYHVDSIGWGSPFLLVPEATSVDQETRNLLMNAKEDDFYLSNISPLGVPFNTLKGTTNEFLKQKRIQENKAGSSCPKKFLALSKEYDPHGICTASKKYQDIKLEELEARKDSLSADEFEKSKIKITEKSCLCVGLANASYLENDIKVKGQAQGVVICPGPNLAYFDQEVSLKEMLHHIYHGKSVIRTERPNLFIKELKMYITYFRNEIQSLSGELTTAQLKKWNSFKSNLLDGIEYYKNLFESTKVFKGDLDQLDSCKSELVGIKIPVSELV</sequence>
<name>A0ABZ2Q665_9FLAO</name>
<accession>A0ABZ2Q665</accession>
<organism evidence="1 2">
    <name type="scientific">Flavobacterium ginsenosidimutans</name>
    <dbReference type="NCBI Taxonomy" id="687844"/>
    <lineage>
        <taxon>Bacteria</taxon>
        <taxon>Pseudomonadati</taxon>
        <taxon>Bacteroidota</taxon>
        <taxon>Flavobacteriia</taxon>
        <taxon>Flavobacteriales</taxon>
        <taxon>Flavobacteriaceae</taxon>
        <taxon>Flavobacterium</taxon>
    </lineage>
</organism>
<dbReference type="EMBL" id="CP147988">
    <property type="protein sequence ID" value="WXK47798.1"/>
    <property type="molecule type" value="Genomic_DNA"/>
</dbReference>
<evidence type="ECO:0000313" key="1">
    <source>
        <dbReference type="EMBL" id="WXK47798.1"/>
    </source>
</evidence>
<reference evidence="1 2" key="1">
    <citation type="submission" date="2024-02" db="EMBL/GenBank/DDBJ databases">
        <title>complete genome of Flavobacterium ginsenosidimutans Str. YTB16.</title>
        <authorList>
            <person name="Wang Q."/>
        </authorList>
    </citation>
    <scope>NUCLEOTIDE SEQUENCE [LARGE SCALE GENOMIC DNA]</scope>
    <source>
        <strain evidence="1 2">YTB16</strain>
    </source>
</reference>
<protein>
    <submittedName>
        <fullName evidence="1">Uncharacterized protein</fullName>
    </submittedName>
</protein>
<gene>
    <name evidence="1" type="ORF">V6624_12295</name>
</gene>
<evidence type="ECO:0000313" key="2">
    <source>
        <dbReference type="Proteomes" id="UP001447857"/>
    </source>
</evidence>
<dbReference type="RefSeq" id="WP_338838679.1">
    <property type="nucleotide sequence ID" value="NZ_CP147988.1"/>
</dbReference>
<dbReference type="Proteomes" id="UP001447857">
    <property type="component" value="Chromosome"/>
</dbReference>